<dbReference type="Pfam" id="PF03721">
    <property type="entry name" value="UDPG_MGDP_dh_N"/>
    <property type="match status" value="1"/>
</dbReference>
<evidence type="ECO:0000256" key="3">
    <source>
        <dbReference type="ARBA" id="ARBA00012954"/>
    </source>
</evidence>
<dbReference type="NCBIfam" id="TIGR03026">
    <property type="entry name" value="NDP-sugDHase"/>
    <property type="match status" value="1"/>
</dbReference>
<feature type="domain" description="UDP-glucose/GDP-mannose dehydrogenase C-terminal" evidence="8">
    <location>
        <begin position="300"/>
        <end position="387"/>
    </location>
</feature>
<protein>
    <recommendedName>
        <fullName evidence="3 7">UDP-glucose 6-dehydrogenase</fullName>
        <ecNumber evidence="3 7">1.1.1.22</ecNumber>
    </recommendedName>
</protein>
<dbReference type="PANTHER" id="PTHR43750">
    <property type="entry name" value="UDP-GLUCOSE 6-DEHYDROGENASE TUAD"/>
    <property type="match status" value="1"/>
</dbReference>
<evidence type="ECO:0000256" key="1">
    <source>
        <dbReference type="ARBA" id="ARBA00004701"/>
    </source>
</evidence>
<dbReference type="EC" id="1.1.1.22" evidence="3 7"/>
<dbReference type="InterPro" id="IPR013328">
    <property type="entry name" value="6PGD_dom2"/>
</dbReference>
<dbReference type="Gene3D" id="3.40.50.720">
    <property type="entry name" value="NAD(P)-binding Rossmann-like Domain"/>
    <property type="match status" value="2"/>
</dbReference>
<dbReference type="InterPro" id="IPR036220">
    <property type="entry name" value="UDP-Glc/GDP-Man_DH_C_sf"/>
</dbReference>
<evidence type="ECO:0000256" key="5">
    <source>
        <dbReference type="ARBA" id="ARBA00023027"/>
    </source>
</evidence>
<comment type="similarity">
    <text evidence="2 7">Belongs to the UDP-glucose/GDP-mannose dehydrogenase family.</text>
</comment>
<evidence type="ECO:0000313" key="10">
    <source>
        <dbReference type="Proteomes" id="UP001235344"/>
    </source>
</evidence>
<dbReference type="InterPro" id="IPR001732">
    <property type="entry name" value="UDP-Glc/GDP-Man_DH_N"/>
</dbReference>
<evidence type="ECO:0000259" key="8">
    <source>
        <dbReference type="SMART" id="SM00984"/>
    </source>
</evidence>
<evidence type="ECO:0000256" key="6">
    <source>
        <dbReference type="ARBA" id="ARBA00047473"/>
    </source>
</evidence>
<dbReference type="PANTHER" id="PTHR43750:SF2">
    <property type="entry name" value="UDP-GLUCOSE 6-DEHYDROGENASE"/>
    <property type="match status" value="1"/>
</dbReference>
<evidence type="ECO:0000256" key="2">
    <source>
        <dbReference type="ARBA" id="ARBA00006601"/>
    </source>
</evidence>
<evidence type="ECO:0000313" key="9">
    <source>
        <dbReference type="EMBL" id="WLI73740.1"/>
    </source>
</evidence>
<dbReference type="SUPFAM" id="SSF52413">
    <property type="entry name" value="UDP-glucose/GDP-mannose dehydrogenase C-terminal domain"/>
    <property type="match status" value="1"/>
</dbReference>
<dbReference type="InterPro" id="IPR028357">
    <property type="entry name" value="UDPglc_DH_bac"/>
</dbReference>
<dbReference type="PIRSF" id="PIRSF500134">
    <property type="entry name" value="UDPglc_DH_bac"/>
    <property type="match status" value="1"/>
</dbReference>
<dbReference type="InterPro" id="IPR036291">
    <property type="entry name" value="NAD(P)-bd_dom_sf"/>
</dbReference>
<dbReference type="Pfam" id="PF00984">
    <property type="entry name" value="UDPG_MGDP_dh"/>
    <property type="match status" value="1"/>
</dbReference>
<dbReference type="SUPFAM" id="SSF48179">
    <property type="entry name" value="6-phosphogluconate dehydrogenase C-terminal domain-like"/>
    <property type="match status" value="1"/>
</dbReference>
<keyword evidence="10" id="KW-1185">Reference proteome</keyword>
<proteinExistence type="inferred from homology"/>
<sequence length="388" mass="43458">MKIAVVGTGYVGLSNAVLLAQHNEVLALDVVPEKVAMLNDRVSPIEDVEISELLARRQLKFTATLDREAAYRDANFVVIATPTDYDPKTNYFDTSSVEAVIQDVMAINPEAVMVIKSTVPVGFTVEACEHFSTRNLIFSPEFLREGRALYDNLYPSRIIVGERSERAQVFAELLKQGAVKEDIPVLFTNSTEAEAIKLFANTYLAMRVAYFNELDSYAETHGLDTRQIIEGVGLDPRIGSHYNNPSFGYGGYCLPKDTKQLLANYEDVPSNMVQAIVDANRTRKDFIAEQILKRQPKVVGVYRLIMKAGSDNFRASAMQGVMKRIKAKGIEVVVYEPVLQEESFYGSRVFRDLDAFKQLSDVILSNRMVEELSDVAEKVYTRDLFGSD</sequence>
<organism evidence="9 10">
    <name type="scientific">Halomonas alkalicola</name>
    <dbReference type="NCBI Taxonomy" id="1930622"/>
    <lineage>
        <taxon>Bacteria</taxon>
        <taxon>Pseudomonadati</taxon>
        <taxon>Pseudomonadota</taxon>
        <taxon>Gammaproteobacteria</taxon>
        <taxon>Oceanospirillales</taxon>
        <taxon>Halomonadaceae</taxon>
        <taxon>Halomonas</taxon>
    </lineage>
</organism>
<accession>A0ABY9H844</accession>
<dbReference type="InterPro" id="IPR008927">
    <property type="entry name" value="6-PGluconate_DH-like_C_sf"/>
</dbReference>
<dbReference type="InterPro" id="IPR017476">
    <property type="entry name" value="UDP-Glc/GDP-Man"/>
</dbReference>
<reference evidence="9 10" key="1">
    <citation type="submission" date="2023-08" db="EMBL/GenBank/DDBJ databases">
        <title>Transcriptome Analysis of Halomonas alkalicola CICC 11012s to Identify the Genes Involved in Alkaline Tolerances.</title>
        <authorList>
            <person name="Zhai L."/>
        </authorList>
    </citation>
    <scope>NUCLEOTIDE SEQUENCE [LARGE SCALE GENOMIC DNA]</scope>
    <source>
        <strain evidence="9 10">CICC 11012s</strain>
    </source>
</reference>
<name>A0ABY9H844_9GAMM</name>
<evidence type="ECO:0000256" key="4">
    <source>
        <dbReference type="ARBA" id="ARBA00023002"/>
    </source>
</evidence>
<dbReference type="EMBL" id="CP131913">
    <property type="protein sequence ID" value="WLI73740.1"/>
    <property type="molecule type" value="Genomic_DNA"/>
</dbReference>
<dbReference type="PIRSF" id="PIRSF000124">
    <property type="entry name" value="UDPglc_GDPman_dh"/>
    <property type="match status" value="1"/>
</dbReference>
<dbReference type="SMART" id="SM00984">
    <property type="entry name" value="UDPG_MGDP_dh_C"/>
    <property type="match status" value="1"/>
</dbReference>
<comment type="catalytic activity">
    <reaction evidence="6 7">
        <text>UDP-alpha-D-glucose + 2 NAD(+) + H2O = UDP-alpha-D-glucuronate + 2 NADH + 3 H(+)</text>
        <dbReference type="Rhea" id="RHEA:23596"/>
        <dbReference type="ChEBI" id="CHEBI:15377"/>
        <dbReference type="ChEBI" id="CHEBI:15378"/>
        <dbReference type="ChEBI" id="CHEBI:57540"/>
        <dbReference type="ChEBI" id="CHEBI:57945"/>
        <dbReference type="ChEBI" id="CHEBI:58052"/>
        <dbReference type="ChEBI" id="CHEBI:58885"/>
        <dbReference type="EC" id="1.1.1.22"/>
    </reaction>
</comment>
<dbReference type="InterPro" id="IPR014026">
    <property type="entry name" value="UDP-Glc/GDP-Man_DH_dimer"/>
</dbReference>
<keyword evidence="5 7" id="KW-0520">NAD</keyword>
<comment type="pathway">
    <text evidence="1">Nucleotide-sugar biosynthesis; UDP-alpha-D-glucuronate biosynthesis; UDP-alpha-D-glucuronate from UDP-alpha-D-glucose: step 1/1.</text>
</comment>
<evidence type="ECO:0000256" key="7">
    <source>
        <dbReference type="PIRNR" id="PIRNR000124"/>
    </source>
</evidence>
<gene>
    <name evidence="9" type="ORF">B6N23_02015</name>
</gene>
<dbReference type="Gene3D" id="1.10.1040.10">
    <property type="entry name" value="N-(1-d-carboxylethyl)-l-norvaline Dehydrogenase, domain 2"/>
    <property type="match status" value="1"/>
</dbReference>
<dbReference type="Proteomes" id="UP001235344">
    <property type="component" value="Chromosome"/>
</dbReference>
<dbReference type="InterPro" id="IPR014027">
    <property type="entry name" value="UDP-Glc/GDP-Man_DH_C"/>
</dbReference>
<dbReference type="RefSeq" id="WP_305501546.1">
    <property type="nucleotide sequence ID" value="NZ_CP131913.1"/>
</dbReference>
<dbReference type="SUPFAM" id="SSF51735">
    <property type="entry name" value="NAD(P)-binding Rossmann-fold domains"/>
    <property type="match status" value="1"/>
</dbReference>
<keyword evidence="4 7" id="KW-0560">Oxidoreductase</keyword>